<dbReference type="EMBL" id="CP001614">
    <property type="protein sequence ID" value="ACR11993.1"/>
    <property type="molecule type" value="Genomic_DNA"/>
</dbReference>
<dbReference type="STRING" id="377629.TERTU_3273"/>
<reference evidence="7 8" key="1">
    <citation type="journal article" date="2009" name="PLoS ONE">
        <title>The complete genome of Teredinibacter turnerae T7901: an intracellular endosymbiont of marine wood-boring bivalves (shipworms).</title>
        <authorList>
            <person name="Yang J.C."/>
            <person name="Madupu R."/>
            <person name="Durkin A.S."/>
            <person name="Ekborg N.A."/>
            <person name="Pedamallu C.S."/>
            <person name="Hostetler J.B."/>
            <person name="Radune D."/>
            <person name="Toms B.S."/>
            <person name="Henrissat B."/>
            <person name="Coutinho P.M."/>
            <person name="Schwarz S."/>
            <person name="Field L."/>
            <person name="Trindade-Silva A.E."/>
            <person name="Soares C.A.G."/>
            <person name="Elshahawi S."/>
            <person name="Hanora A."/>
            <person name="Schmidt E.W."/>
            <person name="Haygood M.G."/>
            <person name="Posfai J."/>
            <person name="Benner J."/>
            <person name="Madinger C."/>
            <person name="Nove J."/>
            <person name="Anton B."/>
            <person name="Chaudhary K."/>
            <person name="Foster J."/>
            <person name="Holman A."/>
            <person name="Kumar S."/>
            <person name="Lessard P.A."/>
            <person name="Luyten Y.A."/>
            <person name="Slatko B."/>
            <person name="Wood N."/>
            <person name="Wu B."/>
            <person name="Teplitski M."/>
            <person name="Mougous J.D."/>
            <person name="Ward N."/>
            <person name="Eisen J.A."/>
            <person name="Badger J.H."/>
            <person name="Distel D.L."/>
        </authorList>
    </citation>
    <scope>NUCLEOTIDE SEQUENCE [LARGE SCALE GENOMIC DNA]</scope>
    <source>
        <strain evidence="8">ATCC 39867 / T7901</strain>
    </source>
</reference>
<gene>
    <name evidence="7" type="ordered locus">TERTU_3273</name>
</gene>
<dbReference type="PANTHER" id="PTHR30606">
    <property type="entry name" value="LIPID A BIOSYNTHESIS LAUROYL ACYLTRANSFERASE"/>
    <property type="match status" value="1"/>
</dbReference>
<dbReference type="InterPro" id="IPR014548">
    <property type="entry name" value="Ac_Trasf"/>
</dbReference>
<name>C5BQ11_TERTT</name>
<comment type="subcellular location">
    <subcellularLocation>
        <location evidence="1">Cell inner membrane</location>
    </subcellularLocation>
</comment>
<dbReference type="OrthoDB" id="9808633at2"/>
<evidence type="ECO:0000256" key="6">
    <source>
        <dbReference type="ARBA" id="ARBA00023315"/>
    </source>
</evidence>
<dbReference type="InterPro" id="IPR004960">
    <property type="entry name" value="LipA_acyltrans"/>
</dbReference>
<keyword evidence="8" id="KW-1185">Reference proteome</keyword>
<dbReference type="Proteomes" id="UP000009080">
    <property type="component" value="Chromosome"/>
</dbReference>
<dbReference type="PANTHER" id="PTHR30606:SF9">
    <property type="entry name" value="LIPID A BIOSYNTHESIS LAUROYLTRANSFERASE"/>
    <property type="match status" value="1"/>
</dbReference>
<dbReference type="HOGENOM" id="CLU_049421_2_1_6"/>
<dbReference type="CDD" id="cd07984">
    <property type="entry name" value="LPLAT_LABLAT-like"/>
    <property type="match status" value="1"/>
</dbReference>
<dbReference type="KEGG" id="ttu:TERTU_3273"/>
<evidence type="ECO:0000256" key="3">
    <source>
        <dbReference type="ARBA" id="ARBA00022519"/>
    </source>
</evidence>
<protein>
    <recommendedName>
        <fullName evidence="9">Lipid A biosynthesis acyltransferase</fullName>
    </recommendedName>
</protein>
<dbReference type="AlphaFoldDB" id="C5BQ11"/>
<evidence type="ECO:0000256" key="2">
    <source>
        <dbReference type="ARBA" id="ARBA00022475"/>
    </source>
</evidence>
<evidence type="ECO:0008006" key="9">
    <source>
        <dbReference type="Google" id="ProtNLM"/>
    </source>
</evidence>
<accession>C5BQ11</accession>
<evidence type="ECO:0000313" key="7">
    <source>
        <dbReference type="EMBL" id="ACR11993.1"/>
    </source>
</evidence>
<evidence type="ECO:0000313" key="8">
    <source>
        <dbReference type="Proteomes" id="UP000009080"/>
    </source>
</evidence>
<proteinExistence type="predicted"/>
<evidence type="ECO:0000256" key="1">
    <source>
        <dbReference type="ARBA" id="ARBA00004533"/>
    </source>
</evidence>
<keyword evidence="5" id="KW-0472">Membrane</keyword>
<keyword evidence="3" id="KW-0997">Cell inner membrane</keyword>
<dbReference type="RefSeq" id="WP_015818105.1">
    <property type="nucleotide sequence ID" value="NC_012997.1"/>
</dbReference>
<keyword evidence="4" id="KW-0808">Transferase</keyword>
<evidence type="ECO:0000256" key="4">
    <source>
        <dbReference type="ARBA" id="ARBA00022679"/>
    </source>
</evidence>
<dbReference type="Pfam" id="PF03279">
    <property type="entry name" value="Lip_A_acyltrans"/>
    <property type="match status" value="1"/>
</dbReference>
<dbReference type="GO" id="GO:0009247">
    <property type="term" value="P:glycolipid biosynthetic process"/>
    <property type="evidence" value="ECO:0007669"/>
    <property type="project" value="UniProtKB-ARBA"/>
</dbReference>
<dbReference type="PIRSF" id="PIRSF028561">
    <property type="entry name" value="Ac_Trasf"/>
    <property type="match status" value="1"/>
</dbReference>
<keyword evidence="6" id="KW-0012">Acyltransferase</keyword>
<keyword evidence="2" id="KW-1003">Cell membrane</keyword>
<dbReference type="GO" id="GO:0005886">
    <property type="term" value="C:plasma membrane"/>
    <property type="evidence" value="ECO:0007669"/>
    <property type="project" value="UniProtKB-SubCell"/>
</dbReference>
<evidence type="ECO:0000256" key="5">
    <source>
        <dbReference type="ARBA" id="ARBA00023136"/>
    </source>
</evidence>
<dbReference type="eggNOG" id="COG4261">
    <property type="taxonomic scope" value="Bacteria"/>
</dbReference>
<dbReference type="GO" id="GO:0016746">
    <property type="term" value="F:acyltransferase activity"/>
    <property type="evidence" value="ECO:0007669"/>
    <property type="project" value="UniProtKB-KW"/>
</dbReference>
<sequence>MSRASSESGWQAQTERGSPLGMAIVVWTALRCGRAPVRVLLAGIVFYYALFSPAARRASRSFLARTQSTPVTFWQIYRHFFCFAQVTVDRLFFLSGRNRDFDVVVHGNSVIDAHIRSGQGCLLLMSHLGSFDVLRAAGRDRKNTRARVLMDRDHAKKAMALLQAVNPDMAQDIIDVEQPPAQLMLCLQEALTNGQFVGVMADRVHRSERVYRQTFMGSPVQLPEGLWQMAAALKIPVVAGFGVYQGTSAGKARYEIFFHAIADSTEVERKERREWMQSAQRVYVDTLESMAQAYPYNWFNFYDYWKLDES</sequence>
<organism evidence="7 8">
    <name type="scientific">Teredinibacter turnerae (strain ATCC 39867 / T7901)</name>
    <dbReference type="NCBI Taxonomy" id="377629"/>
    <lineage>
        <taxon>Bacteria</taxon>
        <taxon>Pseudomonadati</taxon>
        <taxon>Pseudomonadota</taxon>
        <taxon>Gammaproteobacteria</taxon>
        <taxon>Cellvibrionales</taxon>
        <taxon>Cellvibrionaceae</taxon>
        <taxon>Teredinibacter</taxon>
    </lineage>
</organism>